<feature type="compositionally biased region" description="Polar residues" evidence="1">
    <location>
        <begin position="1"/>
        <end position="29"/>
    </location>
</feature>
<reference evidence="2 3" key="1">
    <citation type="submission" date="2021-06" db="EMBL/GenBank/DDBJ databases">
        <authorList>
            <person name="Kallberg Y."/>
            <person name="Tangrot J."/>
            <person name="Rosling A."/>
        </authorList>
    </citation>
    <scope>NUCLEOTIDE SEQUENCE [LARGE SCALE GENOMIC DNA]</scope>
    <source>
        <strain evidence="2 3">120-4 pot B 10/14</strain>
    </source>
</reference>
<name>A0ABN7VB37_GIGMA</name>
<evidence type="ECO:0000256" key="1">
    <source>
        <dbReference type="SAM" id="MobiDB-lite"/>
    </source>
</evidence>
<dbReference type="EMBL" id="CAJVQB010012029">
    <property type="protein sequence ID" value="CAG8752273.1"/>
    <property type="molecule type" value="Genomic_DNA"/>
</dbReference>
<feature type="non-terminal residue" evidence="2">
    <location>
        <position position="1"/>
    </location>
</feature>
<sequence length="60" mass="6596">ITFNLSDGDSTDSNQTSTQPRTQPSSLPSKCQAEQAHQTKMERVLATPVELQHLIARSSQ</sequence>
<feature type="region of interest" description="Disordered" evidence="1">
    <location>
        <begin position="1"/>
        <end position="40"/>
    </location>
</feature>
<keyword evidence="3" id="KW-1185">Reference proteome</keyword>
<proteinExistence type="predicted"/>
<organism evidence="2 3">
    <name type="scientific">Gigaspora margarita</name>
    <dbReference type="NCBI Taxonomy" id="4874"/>
    <lineage>
        <taxon>Eukaryota</taxon>
        <taxon>Fungi</taxon>
        <taxon>Fungi incertae sedis</taxon>
        <taxon>Mucoromycota</taxon>
        <taxon>Glomeromycotina</taxon>
        <taxon>Glomeromycetes</taxon>
        <taxon>Diversisporales</taxon>
        <taxon>Gigasporaceae</taxon>
        <taxon>Gigaspora</taxon>
    </lineage>
</organism>
<gene>
    <name evidence="2" type="ORF">GMARGA_LOCUS16530</name>
</gene>
<protein>
    <submittedName>
        <fullName evidence="2">26085_t:CDS:1</fullName>
    </submittedName>
</protein>
<comment type="caution">
    <text evidence="2">The sequence shown here is derived from an EMBL/GenBank/DDBJ whole genome shotgun (WGS) entry which is preliminary data.</text>
</comment>
<accession>A0ABN7VB37</accession>
<dbReference type="Proteomes" id="UP000789901">
    <property type="component" value="Unassembled WGS sequence"/>
</dbReference>
<evidence type="ECO:0000313" key="3">
    <source>
        <dbReference type="Proteomes" id="UP000789901"/>
    </source>
</evidence>
<evidence type="ECO:0000313" key="2">
    <source>
        <dbReference type="EMBL" id="CAG8752273.1"/>
    </source>
</evidence>